<reference evidence="1 2" key="1">
    <citation type="submission" date="2023-05" db="EMBL/GenBank/DDBJ databases">
        <title>Pseudoalteromonas ardens sp. nov., Pseudoalteromonas obscura sp. nov., and Pseudoalteromonas umbrosa sp. nov., isolated from the coral Montipora capitata.</title>
        <authorList>
            <person name="Thomas E.M."/>
            <person name="Smith E.M."/>
            <person name="Papke E."/>
            <person name="Shlafstein M.D."/>
            <person name="Oline D.K."/>
            <person name="Videau P."/>
            <person name="Saw J.H."/>
            <person name="Strangman W.K."/>
            <person name="Ushijima B."/>
        </authorList>
    </citation>
    <scope>NUCLEOTIDE SEQUENCE [LARGE SCALE GENOMIC DNA]</scope>
    <source>
        <strain evidence="1 2">P94</strain>
    </source>
</reference>
<name>A0ABT7EGE7_9GAMM</name>
<accession>A0ABT7EGE7</accession>
<evidence type="ECO:0000313" key="2">
    <source>
        <dbReference type="Proteomes" id="UP001231915"/>
    </source>
</evidence>
<comment type="caution">
    <text evidence="1">The sequence shown here is derived from an EMBL/GenBank/DDBJ whole genome shotgun (WGS) entry which is preliminary data.</text>
</comment>
<sequence>MTFEQYRARAEQDSMVRCYARPPSYERVKFYIDYAYQQGLITERASYWGKAFGYYPVIDYFSGQISAIFSINLDSYTNKISTYKSFSKNKLIQ</sequence>
<proteinExistence type="predicted"/>
<dbReference type="Proteomes" id="UP001231915">
    <property type="component" value="Unassembled WGS sequence"/>
</dbReference>
<keyword evidence="2" id="KW-1185">Reference proteome</keyword>
<dbReference type="EMBL" id="JASJUT010000001">
    <property type="protein sequence ID" value="MDK2594130.1"/>
    <property type="molecule type" value="Genomic_DNA"/>
</dbReference>
<evidence type="ECO:0000313" key="1">
    <source>
        <dbReference type="EMBL" id="MDK2594130.1"/>
    </source>
</evidence>
<dbReference type="RefSeq" id="WP_284136357.1">
    <property type="nucleotide sequence ID" value="NZ_JASJUT010000001.1"/>
</dbReference>
<protein>
    <submittedName>
        <fullName evidence="1">Uncharacterized protein</fullName>
    </submittedName>
</protein>
<gene>
    <name evidence="1" type="ORF">QNM18_03470</name>
</gene>
<organism evidence="1 2">
    <name type="scientific">Pseudoalteromonas obscura</name>
    <dbReference type="NCBI Taxonomy" id="3048491"/>
    <lineage>
        <taxon>Bacteria</taxon>
        <taxon>Pseudomonadati</taxon>
        <taxon>Pseudomonadota</taxon>
        <taxon>Gammaproteobacteria</taxon>
        <taxon>Alteromonadales</taxon>
        <taxon>Pseudoalteromonadaceae</taxon>
        <taxon>Pseudoalteromonas</taxon>
    </lineage>
</organism>